<dbReference type="Gene3D" id="3.90.550.10">
    <property type="entry name" value="Spore Coat Polysaccharide Biosynthesis Protein SpsA, Chain A"/>
    <property type="match status" value="1"/>
</dbReference>
<dbReference type="AlphaFoldDB" id="A0A9Q1ECW2"/>
<keyword evidence="3" id="KW-1185">Reference proteome</keyword>
<dbReference type="GO" id="GO:0006487">
    <property type="term" value="P:protein N-linked glycosylation"/>
    <property type="evidence" value="ECO:0007669"/>
    <property type="project" value="TreeGrafter"/>
</dbReference>
<evidence type="ECO:0000256" key="1">
    <source>
        <dbReference type="SAM" id="Coils"/>
    </source>
</evidence>
<feature type="coiled-coil region" evidence="1">
    <location>
        <begin position="345"/>
        <end position="372"/>
    </location>
</feature>
<evidence type="ECO:0000313" key="2">
    <source>
        <dbReference type="EMBL" id="KAJ8336461.1"/>
    </source>
</evidence>
<dbReference type="InterPro" id="IPR003859">
    <property type="entry name" value="Galactosyl_T"/>
</dbReference>
<dbReference type="GO" id="GO:0005975">
    <property type="term" value="P:carbohydrate metabolic process"/>
    <property type="evidence" value="ECO:0007669"/>
    <property type="project" value="InterPro"/>
</dbReference>
<name>A0A9Q1ECW2_SYNKA</name>
<evidence type="ECO:0000313" key="3">
    <source>
        <dbReference type="Proteomes" id="UP001152622"/>
    </source>
</evidence>
<dbReference type="PANTHER" id="PTHR19300">
    <property type="entry name" value="BETA-1,4-GALACTOSYLTRANSFERASE"/>
    <property type="match status" value="1"/>
</dbReference>
<gene>
    <name evidence="2" type="ORF">SKAU_G00376810</name>
</gene>
<dbReference type="InterPro" id="IPR029044">
    <property type="entry name" value="Nucleotide-diphossugar_trans"/>
</dbReference>
<accession>A0A9Q1ECW2</accession>
<keyword evidence="1" id="KW-0175">Coiled coil</keyword>
<sequence length="556" mass="62858">MSISRPSAAIGKCRMIRHDRDKQNEPNPQRFDRIAHTRETMNRDGINSLSYKVIKLERDRLYTKVTVGRGQALSVTLRQERPLTTRRERDRREREKKLLLTRVMSLACDVGRGTSRPLGLAGGGAVQGLLESERRCRALELSLAKANRAMQDQYLRMMQQQTPHPSPEDWIPQHWVLALKVRDFKAAKSNGFSSEGFNSVQYSNLYERIGKLRSDLDVLSQKVDQVCQTAGGCWHWCARWPVPDRPLPVLDRPHPAGHPGPKLPTAPLVALAMDHSQLQRERGDLERLVQDAWGRLGVLERDREVLGSQVTGLHSELFQTRSREQDLQRDGISARAELTGSRQMNDSLLQEMAVLRQRLACSEERVALMESERSVQAARLVALETERGQLLSQKALLVRRLWRDPGAGHRPPGAPGATLETDVGGDGMEEIEEVVEAGREVMKTQVVHPRHPSGEEFPESLSLLIAQPSKVETGDQTEDMVQLSEHPRKGLEDTDCQQLKLQASPEVHERRSIEFADWGEMGGVLRNQKDFPIQEKPRTVHCPEQSECPIWEAPLC</sequence>
<protein>
    <submittedName>
        <fullName evidence="2">Uncharacterized protein</fullName>
    </submittedName>
</protein>
<dbReference type="PANTHER" id="PTHR19300:SF5">
    <property type="entry name" value="BETA-1,4-GALACTOSYLTRANSFERASE 1"/>
    <property type="match status" value="1"/>
</dbReference>
<dbReference type="OrthoDB" id="9908976at2759"/>
<organism evidence="2 3">
    <name type="scientific">Synaphobranchus kaupii</name>
    <name type="common">Kaup's arrowtooth eel</name>
    <dbReference type="NCBI Taxonomy" id="118154"/>
    <lineage>
        <taxon>Eukaryota</taxon>
        <taxon>Metazoa</taxon>
        <taxon>Chordata</taxon>
        <taxon>Craniata</taxon>
        <taxon>Vertebrata</taxon>
        <taxon>Euteleostomi</taxon>
        <taxon>Actinopterygii</taxon>
        <taxon>Neopterygii</taxon>
        <taxon>Teleostei</taxon>
        <taxon>Anguilliformes</taxon>
        <taxon>Synaphobranchidae</taxon>
        <taxon>Synaphobranchus</taxon>
    </lineage>
</organism>
<proteinExistence type="predicted"/>
<reference evidence="2" key="1">
    <citation type="journal article" date="2023" name="Science">
        <title>Genome structures resolve the early diversification of teleost fishes.</title>
        <authorList>
            <person name="Parey E."/>
            <person name="Louis A."/>
            <person name="Montfort J."/>
            <person name="Bouchez O."/>
            <person name="Roques C."/>
            <person name="Iampietro C."/>
            <person name="Lluch J."/>
            <person name="Castinel A."/>
            <person name="Donnadieu C."/>
            <person name="Desvignes T."/>
            <person name="Floi Bucao C."/>
            <person name="Jouanno E."/>
            <person name="Wen M."/>
            <person name="Mejri S."/>
            <person name="Dirks R."/>
            <person name="Jansen H."/>
            <person name="Henkel C."/>
            <person name="Chen W.J."/>
            <person name="Zahm M."/>
            <person name="Cabau C."/>
            <person name="Klopp C."/>
            <person name="Thompson A.W."/>
            <person name="Robinson-Rechavi M."/>
            <person name="Braasch I."/>
            <person name="Lecointre G."/>
            <person name="Bobe J."/>
            <person name="Postlethwait J.H."/>
            <person name="Berthelot C."/>
            <person name="Roest Crollius H."/>
            <person name="Guiguen Y."/>
        </authorList>
    </citation>
    <scope>NUCLEOTIDE SEQUENCE</scope>
    <source>
        <strain evidence="2">WJC10195</strain>
    </source>
</reference>
<dbReference type="GO" id="GO:0008092">
    <property type="term" value="F:cytoskeletal protein binding"/>
    <property type="evidence" value="ECO:0007669"/>
    <property type="project" value="TreeGrafter"/>
</dbReference>
<dbReference type="Proteomes" id="UP001152622">
    <property type="component" value="Chromosome 19"/>
</dbReference>
<dbReference type="EMBL" id="JAINUF010000019">
    <property type="protein sequence ID" value="KAJ8336461.1"/>
    <property type="molecule type" value="Genomic_DNA"/>
</dbReference>
<comment type="caution">
    <text evidence="2">The sequence shown here is derived from an EMBL/GenBank/DDBJ whole genome shotgun (WGS) entry which is preliminary data.</text>
</comment>
<dbReference type="GO" id="GO:0003831">
    <property type="term" value="F:beta-N-acetylglucosaminylglycopeptide beta-1,4-galactosyltransferase activity"/>
    <property type="evidence" value="ECO:0007669"/>
    <property type="project" value="TreeGrafter"/>
</dbReference>
<dbReference type="GO" id="GO:0005794">
    <property type="term" value="C:Golgi apparatus"/>
    <property type="evidence" value="ECO:0007669"/>
    <property type="project" value="TreeGrafter"/>
</dbReference>